<evidence type="ECO:0000256" key="4">
    <source>
        <dbReference type="ARBA" id="ARBA00023163"/>
    </source>
</evidence>
<keyword evidence="2" id="KW-0805">Transcription regulation</keyword>
<dbReference type="PROSITE" id="PS00658">
    <property type="entry name" value="FORK_HEAD_2"/>
    <property type="match status" value="1"/>
</dbReference>
<sequence length="913" mass="101621">MSNIQKTYTPQQHRKLVNAIISVLGTPEQPTTVSRVYSNEKNSATQVQAYAKIGGKDWTYYVKDLEISIGRTTNAESKNNLELHSNNNTTDSSSTSTSNQIDVDLGPAKVVSRKHAVVKFNMQYGGWELHVLGRNGAKVNFKRVTVNSTPYPLSSGTILDIGGTQMMFILPDHEPIIMQNCLDQILPKLVDSYMSITDNPDDDDTLLSDLIKNSVQYKTIIQERDNQLRNLELQSKQNDVKPHQQIRTFKIYNGSNNSNYPNGYNNNSDMGNNGQQPGLVLLSPDLSGSTASFSSNHSVGTAILGPGSSRHDMPSVLATEFPHSVDFSSDLSLPENRSVKPPHSYATMITQAILSTSEGVISLADIYKYISDNYAYYRFAKSGWQNSIRHNLSLNKAFEKVPRKPNEPGKGMKWRINEDYQRDLLKKWNSGKISKVIRRGSSVTRQLQLYMSKYNTLPVQQQEQKLLQKEKDKLNKSNLTDKTTQYQQQNPIQQYSISQQSTQKQPYQPNTNTNIINNNTALPQQNQIIQNNQYHHSNNTLQQSNSLPSAQYQRNSIQNPPHIKQIHSFDGSISKPTHNSNSKENNPIRRLENVPMVATRSSMDLNNHLHTSNSMSNILQNHMPNQPIQQQQQQHATHNYSNSFQHPIQNSNQNSLNQTHFQSISNQNNSSLMPFSNSMSYRQDGLSILTTANNSANTNFNSNSHGNNQYPHPINTSRSMNPILQPPTGIGYLSPTNDSLLGSPTKAFHITAMEAYTPERGSALHNISPNGHHATGSINNENLNVGNKVSDNSNTFSSTDLKGYSVSNGPLLKQDSSASKSNAKSSPNVWNLLQFTSATNTPGNPSRENNGDASLFGPNGATITNESKGIDNEDRSANISSSPLKRQSHNIHNAPNNELILDTESAKISVVHD</sequence>
<feature type="compositionally biased region" description="Polar residues" evidence="7">
    <location>
        <begin position="877"/>
        <end position="896"/>
    </location>
</feature>
<feature type="compositionally biased region" description="Polar residues" evidence="7">
    <location>
        <begin position="574"/>
        <end position="585"/>
    </location>
</feature>
<dbReference type="GO" id="GO:0000978">
    <property type="term" value="F:RNA polymerase II cis-regulatory region sequence-specific DNA binding"/>
    <property type="evidence" value="ECO:0007669"/>
    <property type="project" value="TreeGrafter"/>
</dbReference>
<dbReference type="AlphaFoldDB" id="I2H4X5"/>
<feature type="compositionally biased region" description="Polar residues" evidence="7">
    <location>
        <begin position="836"/>
        <end position="852"/>
    </location>
</feature>
<gene>
    <name evidence="10" type="primary">TBLA0E03730</name>
    <name evidence="10" type="ORF">TBLA_0E03730</name>
</gene>
<dbReference type="GO" id="GO:0003688">
    <property type="term" value="F:DNA replication origin binding"/>
    <property type="evidence" value="ECO:0007669"/>
    <property type="project" value="EnsemblFungi"/>
</dbReference>
<evidence type="ECO:0000256" key="3">
    <source>
        <dbReference type="ARBA" id="ARBA00023125"/>
    </source>
</evidence>
<accession>I2H4X5</accession>
<reference evidence="10 11" key="1">
    <citation type="journal article" date="2011" name="Proc. Natl. Acad. Sci. U.S.A.">
        <title>Evolutionary erosion of yeast sex chromosomes by mating-type switching accidents.</title>
        <authorList>
            <person name="Gordon J.L."/>
            <person name="Armisen D."/>
            <person name="Proux-Wera E."/>
            <person name="Oheigeartaigh S.S."/>
            <person name="Byrne K.P."/>
            <person name="Wolfe K.H."/>
        </authorList>
    </citation>
    <scope>NUCLEOTIDE SEQUENCE [LARGE SCALE GENOMIC DNA]</scope>
    <source>
        <strain evidence="11">ATCC 34711 / CBS 6284 / DSM 70876 / NBRC 10599 / NRRL Y-10934 / UCD 77-7</strain>
    </source>
</reference>
<evidence type="ECO:0000256" key="1">
    <source>
        <dbReference type="ARBA" id="ARBA00004123"/>
    </source>
</evidence>
<dbReference type="InterPro" id="IPR030456">
    <property type="entry name" value="TF_fork_head_CS_2"/>
</dbReference>
<dbReference type="SUPFAM" id="SSF49879">
    <property type="entry name" value="SMAD/FHA domain"/>
    <property type="match status" value="1"/>
</dbReference>
<dbReference type="GO" id="GO:0032968">
    <property type="term" value="P:positive regulation of transcription elongation by RNA polymerase II"/>
    <property type="evidence" value="ECO:0007669"/>
    <property type="project" value="EnsemblFungi"/>
</dbReference>
<evidence type="ECO:0000259" key="9">
    <source>
        <dbReference type="PROSITE" id="PS50039"/>
    </source>
</evidence>
<dbReference type="GO" id="GO:0005634">
    <property type="term" value="C:nucleus"/>
    <property type="evidence" value="ECO:0007669"/>
    <property type="project" value="UniProtKB-SubCell"/>
</dbReference>
<dbReference type="InterPro" id="IPR036390">
    <property type="entry name" value="WH_DNA-bd_sf"/>
</dbReference>
<dbReference type="SMART" id="SM00339">
    <property type="entry name" value="FH"/>
    <property type="match status" value="1"/>
</dbReference>
<dbReference type="PRINTS" id="PR00053">
    <property type="entry name" value="FORKHEAD"/>
</dbReference>
<dbReference type="GO" id="GO:0061629">
    <property type="term" value="F:RNA polymerase II-specific DNA-binding transcription factor binding"/>
    <property type="evidence" value="ECO:0007669"/>
    <property type="project" value="EnsemblFungi"/>
</dbReference>
<evidence type="ECO:0000256" key="6">
    <source>
        <dbReference type="PROSITE-ProRule" id="PRU00089"/>
    </source>
</evidence>
<organism evidence="10 11">
    <name type="scientific">Henningerozyma blattae (strain ATCC 34711 / CBS 6284 / DSM 70876 / NBRC 10599 / NRRL Y-10934 / UCD 77-7)</name>
    <name type="common">Yeast</name>
    <name type="synonym">Tetrapisispora blattae</name>
    <dbReference type="NCBI Taxonomy" id="1071380"/>
    <lineage>
        <taxon>Eukaryota</taxon>
        <taxon>Fungi</taxon>
        <taxon>Dikarya</taxon>
        <taxon>Ascomycota</taxon>
        <taxon>Saccharomycotina</taxon>
        <taxon>Saccharomycetes</taxon>
        <taxon>Saccharomycetales</taxon>
        <taxon>Saccharomycetaceae</taxon>
        <taxon>Henningerozyma</taxon>
    </lineage>
</organism>
<dbReference type="Gene3D" id="1.10.10.10">
    <property type="entry name" value="Winged helix-like DNA-binding domain superfamily/Winged helix DNA-binding domain"/>
    <property type="match status" value="1"/>
</dbReference>
<feature type="region of interest" description="Disordered" evidence="7">
    <location>
        <begin position="764"/>
        <end position="791"/>
    </location>
</feature>
<dbReference type="CDD" id="cd00059">
    <property type="entry name" value="FH_FOX"/>
    <property type="match status" value="1"/>
</dbReference>
<dbReference type="GO" id="GO:0006338">
    <property type="term" value="P:chromatin remodeling"/>
    <property type="evidence" value="ECO:0007669"/>
    <property type="project" value="EnsemblFungi"/>
</dbReference>
<dbReference type="GO" id="GO:1903468">
    <property type="term" value="P:positive regulation of DNA replication initiation"/>
    <property type="evidence" value="ECO:0007669"/>
    <property type="project" value="EnsemblFungi"/>
</dbReference>
<dbReference type="InParanoid" id="I2H4X5"/>
<feature type="compositionally biased region" description="Low complexity" evidence="7">
    <location>
        <begin position="482"/>
        <end position="518"/>
    </location>
</feature>
<keyword evidence="11" id="KW-1185">Reference proteome</keyword>
<feature type="domain" description="Fork-head" evidence="9">
    <location>
        <begin position="340"/>
        <end position="435"/>
    </location>
</feature>
<dbReference type="RefSeq" id="XP_004180946.1">
    <property type="nucleotide sequence ID" value="XM_004180898.1"/>
</dbReference>
<proteinExistence type="predicted"/>
<dbReference type="SMART" id="SM00240">
    <property type="entry name" value="FHA"/>
    <property type="match status" value="1"/>
</dbReference>
<dbReference type="KEGG" id="tbl:TBLA_0E03730"/>
<dbReference type="OMA" id="YYRFAKT"/>
<dbReference type="GO" id="GO:0000981">
    <property type="term" value="F:DNA-binding transcription factor activity, RNA polymerase II-specific"/>
    <property type="evidence" value="ECO:0007669"/>
    <property type="project" value="TreeGrafter"/>
</dbReference>
<evidence type="ECO:0008006" key="12">
    <source>
        <dbReference type="Google" id="ProtNLM"/>
    </source>
</evidence>
<dbReference type="OrthoDB" id="5954824at2759"/>
<keyword evidence="4" id="KW-0804">Transcription</keyword>
<dbReference type="GO" id="GO:0000086">
    <property type="term" value="P:G2/M transition of mitotic cell cycle"/>
    <property type="evidence" value="ECO:0007669"/>
    <property type="project" value="EnsemblFungi"/>
</dbReference>
<dbReference type="CDD" id="cd22701">
    <property type="entry name" value="FHA_FKH1-like"/>
    <property type="match status" value="1"/>
</dbReference>
<feature type="compositionally biased region" description="Low complexity" evidence="7">
    <location>
        <begin position="85"/>
        <end position="99"/>
    </location>
</feature>
<dbReference type="GO" id="GO:0000122">
    <property type="term" value="P:negative regulation of transcription by RNA polymerase II"/>
    <property type="evidence" value="ECO:0007669"/>
    <property type="project" value="EnsemblFungi"/>
</dbReference>
<feature type="region of interest" description="Disordered" evidence="7">
    <location>
        <begin position="836"/>
        <end position="897"/>
    </location>
</feature>
<feature type="DNA-binding region" description="Fork-head" evidence="6">
    <location>
        <begin position="340"/>
        <end position="435"/>
    </location>
</feature>
<dbReference type="GO" id="GO:0005829">
    <property type="term" value="C:cytosol"/>
    <property type="evidence" value="ECO:0007669"/>
    <property type="project" value="EnsemblFungi"/>
</dbReference>
<dbReference type="FunCoup" id="I2H4X5">
    <property type="interactions" value="1381"/>
</dbReference>
<dbReference type="PANTHER" id="PTHR45881:SF1">
    <property type="entry name" value="FORK HEAD PROTEIN HOMOLOG 2"/>
    <property type="match status" value="1"/>
</dbReference>
<dbReference type="InterPro" id="IPR000253">
    <property type="entry name" value="FHA_dom"/>
</dbReference>
<dbReference type="GO" id="GO:2000221">
    <property type="term" value="P:negative regulation of pseudohyphal growth"/>
    <property type="evidence" value="ECO:0007669"/>
    <property type="project" value="EnsemblFungi"/>
</dbReference>
<evidence type="ECO:0000313" key="10">
    <source>
        <dbReference type="EMBL" id="CCH61427.1"/>
    </source>
</evidence>
<dbReference type="Proteomes" id="UP000002866">
    <property type="component" value="Chromosome 5"/>
</dbReference>
<dbReference type="STRING" id="1071380.I2H4X5"/>
<dbReference type="GO" id="GO:0003682">
    <property type="term" value="F:chromatin binding"/>
    <property type="evidence" value="ECO:0007669"/>
    <property type="project" value="EnsemblFungi"/>
</dbReference>
<evidence type="ECO:0000256" key="5">
    <source>
        <dbReference type="ARBA" id="ARBA00023242"/>
    </source>
</evidence>
<dbReference type="GO" id="GO:0003713">
    <property type="term" value="F:transcription coactivator activity"/>
    <property type="evidence" value="ECO:0007669"/>
    <property type="project" value="EnsemblFungi"/>
</dbReference>
<dbReference type="PANTHER" id="PTHR45881">
    <property type="entry name" value="CHECKPOINT SUPPRESSOR 1-LIKE, ISOFORM A-RELATED"/>
    <property type="match status" value="1"/>
</dbReference>
<evidence type="ECO:0000256" key="2">
    <source>
        <dbReference type="ARBA" id="ARBA00023015"/>
    </source>
</evidence>
<dbReference type="EMBL" id="HE806320">
    <property type="protein sequence ID" value="CCH61427.1"/>
    <property type="molecule type" value="Genomic_DNA"/>
</dbReference>
<dbReference type="PROSITE" id="PS50039">
    <property type="entry name" value="FORK_HEAD_3"/>
    <property type="match status" value="1"/>
</dbReference>
<dbReference type="HOGENOM" id="CLU_007090_2_0_1"/>
<dbReference type="GO" id="GO:0000082">
    <property type="term" value="P:G1/S transition of mitotic cell cycle"/>
    <property type="evidence" value="ECO:0007669"/>
    <property type="project" value="EnsemblFungi"/>
</dbReference>
<feature type="region of interest" description="Disordered" evidence="7">
    <location>
        <begin position="562"/>
        <end position="590"/>
    </location>
</feature>
<evidence type="ECO:0000313" key="11">
    <source>
        <dbReference type="Proteomes" id="UP000002866"/>
    </source>
</evidence>
<name>I2H4X5_HENB6</name>
<feature type="domain" description="FHA" evidence="8">
    <location>
        <begin position="67"/>
        <end position="144"/>
    </location>
</feature>
<dbReference type="GeneID" id="14496500"/>
<keyword evidence="3 6" id="KW-0238">DNA-binding</keyword>
<dbReference type="InterPro" id="IPR001766">
    <property type="entry name" value="Fork_head_dom"/>
</dbReference>
<feature type="region of interest" description="Disordered" evidence="7">
    <location>
        <begin position="78"/>
        <end position="100"/>
    </location>
</feature>
<dbReference type="InterPro" id="IPR036388">
    <property type="entry name" value="WH-like_DNA-bd_sf"/>
</dbReference>
<feature type="region of interest" description="Disordered" evidence="7">
    <location>
        <begin position="481"/>
        <end position="518"/>
    </location>
</feature>
<comment type="subcellular location">
    <subcellularLocation>
        <location evidence="1 6">Nucleus</location>
    </subcellularLocation>
</comment>
<dbReference type="GO" id="GO:0061186">
    <property type="term" value="P:negative regulation of silent mating-type cassette heterochromatin formation"/>
    <property type="evidence" value="ECO:0007669"/>
    <property type="project" value="EnsemblFungi"/>
</dbReference>
<dbReference type="SUPFAM" id="SSF46785">
    <property type="entry name" value="Winged helix' DNA-binding domain"/>
    <property type="match status" value="1"/>
</dbReference>
<dbReference type="InterPro" id="IPR008984">
    <property type="entry name" value="SMAD_FHA_dom_sf"/>
</dbReference>
<feature type="compositionally biased region" description="Polar residues" evidence="7">
    <location>
        <begin position="776"/>
        <end position="791"/>
    </location>
</feature>
<dbReference type="eggNOG" id="KOG2294">
    <property type="taxonomic scope" value="Eukaryota"/>
</dbReference>
<keyword evidence="5 6" id="KW-0539">Nucleus</keyword>
<dbReference type="Pfam" id="PF00498">
    <property type="entry name" value="FHA"/>
    <property type="match status" value="1"/>
</dbReference>
<dbReference type="Gene3D" id="2.60.200.20">
    <property type="match status" value="1"/>
</dbReference>
<dbReference type="PROSITE" id="PS50006">
    <property type="entry name" value="FHA_DOMAIN"/>
    <property type="match status" value="1"/>
</dbReference>
<dbReference type="InterPro" id="IPR018122">
    <property type="entry name" value="TF_fork_head_CS_1"/>
</dbReference>
<dbReference type="Pfam" id="PF00250">
    <property type="entry name" value="Forkhead"/>
    <property type="match status" value="1"/>
</dbReference>
<evidence type="ECO:0000259" key="8">
    <source>
        <dbReference type="PROSITE" id="PS50006"/>
    </source>
</evidence>
<dbReference type="PROSITE" id="PS00657">
    <property type="entry name" value="FORK_HEAD_1"/>
    <property type="match status" value="1"/>
</dbReference>
<protein>
    <recommendedName>
        <fullName evidence="12">Fork-head domain-containing protein</fullName>
    </recommendedName>
</protein>
<evidence type="ECO:0000256" key="7">
    <source>
        <dbReference type="SAM" id="MobiDB-lite"/>
    </source>
</evidence>
<dbReference type="FunFam" id="1.10.10.10:FF:000030">
    <property type="entry name" value="Forkhead box protein K2"/>
    <property type="match status" value="1"/>
</dbReference>